<sequence>MLLFRDFVHKLTSYEDDCTGAVKGNPKVVEVRLGVRHWSVLLKLNNYQWACIQFHITGMITADIFDCEEDAVLYTSPRAYHKVQTSIYGSTTQSFYRSDVVNWIEMEQGKHYMLGFRDCQNFARKMVRWLTGRRIGVWPTENGKIFYPETLDDDEKLLVILDRIVLMVVPEKQMLRG</sequence>
<comment type="caution">
    <text evidence="1">The sequence shown here is derived from an EMBL/GenBank/DDBJ whole genome shotgun (WGS) entry which is preliminary data.</text>
</comment>
<gene>
    <name evidence="1" type="ORF">XAT740_LOCUS47258</name>
</gene>
<evidence type="ECO:0000313" key="1">
    <source>
        <dbReference type="EMBL" id="CAF1597251.1"/>
    </source>
</evidence>
<dbReference type="Proteomes" id="UP000663828">
    <property type="component" value="Unassembled WGS sequence"/>
</dbReference>
<protein>
    <submittedName>
        <fullName evidence="1">Uncharacterized protein</fullName>
    </submittedName>
</protein>
<keyword evidence="2" id="KW-1185">Reference proteome</keyword>
<organism evidence="1 2">
    <name type="scientific">Adineta ricciae</name>
    <name type="common">Rotifer</name>
    <dbReference type="NCBI Taxonomy" id="249248"/>
    <lineage>
        <taxon>Eukaryota</taxon>
        <taxon>Metazoa</taxon>
        <taxon>Spiralia</taxon>
        <taxon>Gnathifera</taxon>
        <taxon>Rotifera</taxon>
        <taxon>Eurotatoria</taxon>
        <taxon>Bdelloidea</taxon>
        <taxon>Adinetida</taxon>
        <taxon>Adinetidae</taxon>
        <taxon>Adineta</taxon>
    </lineage>
</organism>
<dbReference type="EMBL" id="CAJNOR010006516">
    <property type="protein sequence ID" value="CAF1597251.1"/>
    <property type="molecule type" value="Genomic_DNA"/>
</dbReference>
<proteinExistence type="predicted"/>
<name>A0A816AG81_ADIRI</name>
<reference evidence="1" key="1">
    <citation type="submission" date="2021-02" db="EMBL/GenBank/DDBJ databases">
        <authorList>
            <person name="Nowell W R."/>
        </authorList>
    </citation>
    <scope>NUCLEOTIDE SEQUENCE</scope>
</reference>
<accession>A0A816AG81</accession>
<evidence type="ECO:0000313" key="2">
    <source>
        <dbReference type="Proteomes" id="UP000663828"/>
    </source>
</evidence>
<dbReference type="AlphaFoldDB" id="A0A816AG81"/>